<reference evidence="2" key="1">
    <citation type="journal article" date="2013" name="Environ. Microbiol.">
        <title>Microbiota from the distal guts of lean and obese adolescents exhibit partial functional redundancy besides clear differences in community structure.</title>
        <authorList>
            <person name="Ferrer M."/>
            <person name="Ruiz A."/>
            <person name="Lanza F."/>
            <person name="Haange S.B."/>
            <person name="Oberbach A."/>
            <person name="Till H."/>
            <person name="Bargiela R."/>
            <person name="Campoy C."/>
            <person name="Segura M.T."/>
            <person name="Richter M."/>
            <person name="von Bergen M."/>
            <person name="Seifert J."/>
            <person name="Suarez A."/>
        </authorList>
    </citation>
    <scope>NUCLEOTIDE SEQUENCE</scope>
</reference>
<dbReference type="InterPro" id="IPR029050">
    <property type="entry name" value="Immunoprotect_excell_Ig-like"/>
</dbReference>
<dbReference type="AlphaFoldDB" id="K1S4H0"/>
<name>K1S4H0_9ZZZZ</name>
<gene>
    <name evidence="2" type="ORF">LEA_16896</name>
</gene>
<dbReference type="EMBL" id="AJWY01011556">
    <property type="protein sequence ID" value="EKC52423.1"/>
    <property type="molecule type" value="Genomic_DNA"/>
</dbReference>
<keyword evidence="1" id="KW-0732">Signal</keyword>
<dbReference type="PROSITE" id="PS51257">
    <property type="entry name" value="PROKAR_LIPOPROTEIN"/>
    <property type="match status" value="1"/>
</dbReference>
<protein>
    <recommendedName>
        <fullName evidence="3">DUF4352 domain-containing protein</fullName>
    </recommendedName>
</protein>
<proteinExistence type="predicted"/>
<evidence type="ECO:0000256" key="1">
    <source>
        <dbReference type="ARBA" id="ARBA00022729"/>
    </source>
</evidence>
<comment type="caution">
    <text evidence="2">The sequence shown here is derived from an EMBL/GenBank/DDBJ whole genome shotgun (WGS) entry which is preliminary data.</text>
</comment>
<feature type="non-terminal residue" evidence="2">
    <location>
        <position position="110"/>
    </location>
</feature>
<accession>K1S4H0</accession>
<evidence type="ECO:0000313" key="2">
    <source>
        <dbReference type="EMBL" id="EKC52423.1"/>
    </source>
</evidence>
<evidence type="ECO:0008006" key="3">
    <source>
        <dbReference type="Google" id="ProtNLM"/>
    </source>
</evidence>
<organism evidence="2">
    <name type="scientific">human gut metagenome</name>
    <dbReference type="NCBI Taxonomy" id="408170"/>
    <lineage>
        <taxon>unclassified sequences</taxon>
        <taxon>metagenomes</taxon>
        <taxon>organismal metagenomes</taxon>
    </lineage>
</organism>
<dbReference type="Gene3D" id="2.60.40.1240">
    <property type="match status" value="1"/>
</dbReference>
<sequence length="110" mass="11872">MRRTLAAPGLAAVLGMALLLTACGKTNAHNNTAGETVSTALFDFSITDVSLVESYPGIDIPDGECLVRMRLNIKNTSSQTYTMFLQDFQIQWGEGDSDYGTCLNAVDDTM</sequence>